<dbReference type="EMBL" id="WMJX01000028">
    <property type="protein sequence ID" value="MTG98759.1"/>
    <property type="molecule type" value="Genomic_DNA"/>
</dbReference>
<dbReference type="Proteomes" id="UP000438760">
    <property type="component" value="Unassembled WGS sequence"/>
</dbReference>
<dbReference type="CDD" id="cd04301">
    <property type="entry name" value="NAT_SF"/>
    <property type="match status" value="1"/>
</dbReference>
<name>A0A6I3LGR9_9FLAO</name>
<comment type="caution">
    <text evidence="2">The sequence shown here is derived from an EMBL/GenBank/DDBJ whole genome shotgun (WGS) entry which is preliminary data.</text>
</comment>
<dbReference type="InterPro" id="IPR000182">
    <property type="entry name" value="GNAT_dom"/>
</dbReference>
<dbReference type="AlphaFoldDB" id="A0A6I3LGR9"/>
<feature type="domain" description="N-acetyltransferase" evidence="1">
    <location>
        <begin position="108"/>
        <end position="148"/>
    </location>
</feature>
<proteinExistence type="predicted"/>
<keyword evidence="2" id="KW-0808">Transferase</keyword>
<evidence type="ECO:0000259" key="1">
    <source>
        <dbReference type="Pfam" id="PF00583"/>
    </source>
</evidence>
<protein>
    <submittedName>
        <fullName evidence="2">N-acetyltransferase</fullName>
    </submittedName>
</protein>
<dbReference type="Gene3D" id="3.40.630.30">
    <property type="match status" value="1"/>
</dbReference>
<reference evidence="2 3" key="1">
    <citation type="submission" date="2019-11" db="EMBL/GenBank/DDBJ databases">
        <title>Genome of Strain BIT-d1.</title>
        <authorList>
            <person name="Yang Y."/>
        </authorList>
    </citation>
    <scope>NUCLEOTIDE SEQUENCE [LARGE SCALE GENOMIC DNA]</scope>
    <source>
        <strain evidence="2 3">BIT-d1</strain>
    </source>
</reference>
<evidence type="ECO:0000313" key="2">
    <source>
        <dbReference type="EMBL" id="MTG98759.1"/>
    </source>
</evidence>
<dbReference type="InterPro" id="IPR016181">
    <property type="entry name" value="Acyl_CoA_acyltransferase"/>
</dbReference>
<organism evidence="2 3">
    <name type="scientific">Myroides albus</name>
    <dbReference type="NCBI Taxonomy" id="2562892"/>
    <lineage>
        <taxon>Bacteria</taxon>
        <taxon>Pseudomonadati</taxon>
        <taxon>Bacteroidota</taxon>
        <taxon>Flavobacteriia</taxon>
        <taxon>Flavobacteriales</taxon>
        <taxon>Flavobacteriaceae</taxon>
        <taxon>Myroides</taxon>
    </lineage>
</organism>
<dbReference type="SUPFAM" id="SSF55729">
    <property type="entry name" value="Acyl-CoA N-acyltransferases (Nat)"/>
    <property type="match status" value="1"/>
</dbReference>
<keyword evidence="3" id="KW-1185">Reference proteome</keyword>
<evidence type="ECO:0000313" key="3">
    <source>
        <dbReference type="Proteomes" id="UP000438760"/>
    </source>
</evidence>
<dbReference type="GO" id="GO:0016747">
    <property type="term" value="F:acyltransferase activity, transferring groups other than amino-acyl groups"/>
    <property type="evidence" value="ECO:0007669"/>
    <property type="project" value="InterPro"/>
</dbReference>
<accession>A0A6I3LGR9</accession>
<gene>
    <name evidence="2" type="ORF">GJV76_11565</name>
</gene>
<dbReference type="Pfam" id="PF00583">
    <property type="entry name" value="Acetyltransf_1"/>
    <property type="match status" value="1"/>
</dbReference>
<sequence length="255" mass="30348">MQENRYSFIRTTQTESPQFDLLLEKVDALNVWPEYILNDRINMEYWERIYYEFPLFQFFLMDGDVLVANGNCVPLYLTKSERQNLSDRGWDWALEKAFIDKDKQSKVNTLCALQIAVNKNYQGQGISKLLLRFMKAIAREQKLKDFILPIRPSMKHLYPLQRMEDYMQWINEKGQPYDSWIRTHLNNGAKIVKVCKESMFVDGTVKQWEEWTGYTFQSSGKYIIPFALNPIEISIETNRGVYIEPNVWMQYNLDD</sequence>